<evidence type="ECO:0000256" key="1">
    <source>
        <dbReference type="SAM" id="MobiDB-lite"/>
    </source>
</evidence>
<keyword evidence="5" id="KW-1185">Reference proteome</keyword>
<proteinExistence type="predicted"/>
<gene>
    <name evidence="4" type="ORF">M422DRAFT_253805</name>
</gene>
<dbReference type="HOGENOM" id="CLU_1788042_0_0_1"/>
<evidence type="ECO:0000313" key="5">
    <source>
        <dbReference type="Proteomes" id="UP000054279"/>
    </source>
</evidence>
<dbReference type="InterPro" id="IPR045341">
    <property type="entry name" value="DUF6532"/>
</dbReference>
<keyword evidence="2" id="KW-0812">Transmembrane</keyword>
<dbReference type="Pfam" id="PF20149">
    <property type="entry name" value="DUF6532"/>
    <property type="match status" value="1"/>
</dbReference>
<reference evidence="4 5" key="1">
    <citation type="submission" date="2014-06" db="EMBL/GenBank/DDBJ databases">
        <title>Evolutionary Origins and Diversification of the Mycorrhizal Mutualists.</title>
        <authorList>
            <consortium name="DOE Joint Genome Institute"/>
            <consortium name="Mycorrhizal Genomics Consortium"/>
            <person name="Kohler A."/>
            <person name="Kuo A."/>
            <person name="Nagy L.G."/>
            <person name="Floudas D."/>
            <person name="Copeland A."/>
            <person name="Barry K.W."/>
            <person name="Cichocki N."/>
            <person name="Veneault-Fourrey C."/>
            <person name="LaButti K."/>
            <person name="Lindquist E.A."/>
            <person name="Lipzen A."/>
            <person name="Lundell T."/>
            <person name="Morin E."/>
            <person name="Murat C."/>
            <person name="Riley R."/>
            <person name="Ohm R."/>
            <person name="Sun H."/>
            <person name="Tunlid A."/>
            <person name="Henrissat B."/>
            <person name="Grigoriev I.V."/>
            <person name="Hibbett D.S."/>
            <person name="Martin F."/>
        </authorList>
    </citation>
    <scope>NUCLEOTIDE SEQUENCE [LARGE SCALE GENOMIC DNA]</scope>
    <source>
        <strain evidence="4 5">SS14</strain>
    </source>
</reference>
<dbReference type="OrthoDB" id="3268553at2759"/>
<protein>
    <recommendedName>
        <fullName evidence="3">DUF6532 domain-containing protein</fullName>
    </recommendedName>
</protein>
<organism evidence="4 5">
    <name type="scientific">Sphaerobolus stellatus (strain SS14)</name>
    <dbReference type="NCBI Taxonomy" id="990650"/>
    <lineage>
        <taxon>Eukaryota</taxon>
        <taxon>Fungi</taxon>
        <taxon>Dikarya</taxon>
        <taxon>Basidiomycota</taxon>
        <taxon>Agaricomycotina</taxon>
        <taxon>Agaricomycetes</taxon>
        <taxon>Phallomycetidae</taxon>
        <taxon>Geastrales</taxon>
        <taxon>Sphaerobolaceae</taxon>
        <taxon>Sphaerobolus</taxon>
    </lineage>
</organism>
<keyword evidence="2" id="KW-0472">Membrane</keyword>
<feature type="transmembrane region" description="Helical" evidence="2">
    <location>
        <begin position="20"/>
        <end position="40"/>
    </location>
</feature>
<evidence type="ECO:0000259" key="3">
    <source>
        <dbReference type="Pfam" id="PF20149"/>
    </source>
</evidence>
<keyword evidence="2" id="KW-1133">Transmembrane helix</keyword>
<evidence type="ECO:0000313" key="4">
    <source>
        <dbReference type="EMBL" id="KIJ43011.1"/>
    </source>
</evidence>
<accession>A0A0C9VX94</accession>
<sequence length="145" mass="16782">MWFSSPKHKGIKFGDYFRPIPLPTIALIFTAVEFILTQWASGVYKPSATFTEKVYTEVYQRHLSSLKELKVRSDIHAHKFLRIWRRLYARARDHAGVAANITDRPLRENDIDTFVTTTNAENTESEDELSDSGKEDEGEEDEDEE</sequence>
<feature type="region of interest" description="Disordered" evidence="1">
    <location>
        <begin position="115"/>
        <end position="145"/>
    </location>
</feature>
<dbReference type="AlphaFoldDB" id="A0A0C9VX94"/>
<evidence type="ECO:0000256" key="2">
    <source>
        <dbReference type="SAM" id="Phobius"/>
    </source>
</evidence>
<feature type="compositionally biased region" description="Acidic residues" evidence="1">
    <location>
        <begin position="123"/>
        <end position="145"/>
    </location>
</feature>
<feature type="domain" description="DUF6532" evidence="3">
    <location>
        <begin position="1"/>
        <end position="68"/>
    </location>
</feature>
<name>A0A0C9VX94_SPHS4</name>
<dbReference type="EMBL" id="KN837126">
    <property type="protein sequence ID" value="KIJ43011.1"/>
    <property type="molecule type" value="Genomic_DNA"/>
</dbReference>
<dbReference type="Proteomes" id="UP000054279">
    <property type="component" value="Unassembled WGS sequence"/>
</dbReference>